<sequence length="561" mass="63734">MDNYRLILILSLGLVLFMIYQAWVKDYGQIASPPSEELTLIDSIGDPEPTPTAAPEGVPMAATVPDTARPTVSADSEQATDLSSAHAPITVDTDVLRLEISPKGGTIISAWLKDYEVHPDRPEEKVRLLKPQPPNLFLAQAGLLSATPDQAPNHEALFRASRSHYELGDADELVIELLWESNDGVEVIKRYRIERGSYLVHVSHEVRNNTAESIAVRRYSQLQRTELYDPDASWFLHTYTGGVFYSPEDKYNRVSFSNMQNRPLDKPVIDGWIAMIQHYFLAAWIPPSDTQYNFYTNVIGNDRYIIGMYSPAIAIPPGMVQSFEDRLFVGPKLQEVLVDVAPGLRLAVDYGWLTILAQPIFWLLNKIYGLVGNWGWAIVILTVLIKLLFYKLSETSYKSMAGMRKLTPRLQALKDRYGDDKERLNQAMMELYKKEKINPLGGCLPILIQIPVFIALYWVLIESVELRHASFIFWLNNLSAPDPYYVLPLIMGASMFLQTKLNPTPPDPIQAKIMISLPFVFTVFFAFFPAGLVLYWTVNNILSIAQQWYITHQMEKQEKKK</sequence>
<comment type="similarity">
    <text evidence="2 13">Belongs to the OXA1/ALB3/YidC family. Type 1 subfamily.</text>
</comment>
<feature type="transmembrane region" description="Helical" evidence="13">
    <location>
        <begin position="513"/>
        <end position="536"/>
    </location>
</feature>
<comment type="caution">
    <text evidence="13">Lacks conserved residue(s) required for the propagation of feature annotation.</text>
</comment>
<feature type="domain" description="Membrane insertase YidC N-terminal" evidence="15">
    <location>
        <begin position="89"/>
        <end position="363"/>
    </location>
</feature>
<dbReference type="Proteomes" id="UP001564408">
    <property type="component" value="Unassembled WGS sequence"/>
</dbReference>
<dbReference type="InterPro" id="IPR001708">
    <property type="entry name" value="YidC/ALB3/OXA1/COX18"/>
</dbReference>
<evidence type="ECO:0000259" key="15">
    <source>
        <dbReference type="Pfam" id="PF14849"/>
    </source>
</evidence>
<dbReference type="EMBL" id="JBDKXB010000011">
    <property type="protein sequence ID" value="MEY6432737.1"/>
    <property type="molecule type" value="Genomic_DNA"/>
</dbReference>
<dbReference type="InterPro" id="IPR028055">
    <property type="entry name" value="YidC/Oxa/ALB_C"/>
</dbReference>
<dbReference type="InterPro" id="IPR019998">
    <property type="entry name" value="Membr_insert_YidC"/>
</dbReference>
<evidence type="ECO:0000259" key="14">
    <source>
        <dbReference type="Pfam" id="PF02096"/>
    </source>
</evidence>
<keyword evidence="8 13" id="KW-1133">Transmembrane helix</keyword>
<proteinExistence type="inferred from homology"/>
<evidence type="ECO:0000256" key="11">
    <source>
        <dbReference type="ARBA" id="ARBA00033245"/>
    </source>
</evidence>
<comment type="subunit">
    <text evidence="13">Interacts with the Sec translocase complex via SecD. Specifically interacts with transmembrane segments of nascent integral membrane proteins during membrane integration.</text>
</comment>
<evidence type="ECO:0000256" key="9">
    <source>
        <dbReference type="ARBA" id="ARBA00023136"/>
    </source>
</evidence>
<feature type="transmembrane region" description="Helical" evidence="13">
    <location>
        <begin position="367"/>
        <end position="390"/>
    </location>
</feature>
<evidence type="ECO:0000256" key="4">
    <source>
        <dbReference type="ARBA" id="ARBA00022448"/>
    </source>
</evidence>
<gene>
    <name evidence="13 16" type="primary">yidC</name>
    <name evidence="16" type="ORF">ABC977_10000</name>
</gene>
<evidence type="ECO:0000256" key="2">
    <source>
        <dbReference type="ARBA" id="ARBA00010527"/>
    </source>
</evidence>
<dbReference type="PANTHER" id="PTHR12428:SF65">
    <property type="entry name" value="CYTOCHROME C OXIDASE ASSEMBLY PROTEIN COX18, MITOCHONDRIAL"/>
    <property type="match status" value="1"/>
</dbReference>
<name>A0ABV4BDY9_9GAMM</name>
<dbReference type="PRINTS" id="PR01900">
    <property type="entry name" value="YIDCPROTEIN"/>
</dbReference>
<dbReference type="CDD" id="cd20070">
    <property type="entry name" value="5TM_YidC_Alb3"/>
    <property type="match status" value="1"/>
</dbReference>
<feature type="domain" description="Membrane insertase YidC/Oxa/ALB C-terminal" evidence="14">
    <location>
        <begin position="374"/>
        <end position="551"/>
    </location>
</feature>
<dbReference type="PRINTS" id="PR00701">
    <property type="entry name" value="60KDINNERMP"/>
</dbReference>
<keyword evidence="17" id="KW-1185">Reference proteome</keyword>
<dbReference type="RefSeq" id="WP_369667121.1">
    <property type="nucleotide sequence ID" value="NZ_JBDKXB010000011.1"/>
</dbReference>
<evidence type="ECO:0000256" key="6">
    <source>
        <dbReference type="ARBA" id="ARBA00022692"/>
    </source>
</evidence>
<dbReference type="InterPro" id="IPR028053">
    <property type="entry name" value="Membr_insert_YidC_N"/>
</dbReference>
<evidence type="ECO:0000256" key="5">
    <source>
        <dbReference type="ARBA" id="ARBA00022475"/>
    </source>
</evidence>
<dbReference type="CDD" id="cd19961">
    <property type="entry name" value="EcYidC-like_peri"/>
    <property type="match status" value="1"/>
</dbReference>
<dbReference type="HAMAP" id="MF_01810">
    <property type="entry name" value="YidC_type1"/>
    <property type="match status" value="1"/>
</dbReference>
<dbReference type="Gene3D" id="2.70.98.90">
    <property type="match status" value="1"/>
</dbReference>
<evidence type="ECO:0000256" key="12">
    <source>
        <dbReference type="ARBA" id="ARBA00033342"/>
    </source>
</evidence>
<feature type="transmembrane region" description="Helical" evidence="13">
    <location>
        <begin position="437"/>
        <end position="460"/>
    </location>
</feature>
<dbReference type="NCBIfam" id="TIGR03593">
    <property type="entry name" value="yidC_nterm"/>
    <property type="match status" value="1"/>
</dbReference>
<dbReference type="Pfam" id="PF02096">
    <property type="entry name" value="60KD_IMP"/>
    <property type="match status" value="1"/>
</dbReference>
<reference evidence="16 17" key="1">
    <citation type="submission" date="2024-05" db="EMBL/GenBank/DDBJ databases">
        <title>Genome Sequence and Characterization of the New Strain Purple Sulfur Bacterium of Genus Thioalkalicoccus.</title>
        <authorList>
            <person name="Bryantseva I.A."/>
            <person name="Kyndt J.A."/>
            <person name="Imhoff J.F."/>
        </authorList>
    </citation>
    <scope>NUCLEOTIDE SEQUENCE [LARGE SCALE GENOMIC DNA]</scope>
    <source>
        <strain evidence="16 17">Um2</strain>
    </source>
</reference>
<evidence type="ECO:0000256" key="13">
    <source>
        <dbReference type="HAMAP-Rule" id="MF_01810"/>
    </source>
</evidence>
<keyword evidence="7 13" id="KW-0653">Protein transport</keyword>
<dbReference type="NCBIfam" id="NF002352">
    <property type="entry name" value="PRK01318.1-3"/>
    <property type="match status" value="1"/>
</dbReference>
<keyword evidence="10 13" id="KW-0143">Chaperone</keyword>
<comment type="caution">
    <text evidence="16">The sequence shown here is derived from an EMBL/GenBank/DDBJ whole genome shotgun (WGS) entry which is preliminary data.</text>
</comment>
<keyword evidence="9 13" id="KW-0472">Membrane</keyword>
<evidence type="ECO:0000256" key="1">
    <source>
        <dbReference type="ARBA" id="ARBA00004429"/>
    </source>
</evidence>
<organism evidence="16 17">
    <name type="scientific">Thioalkalicoccus limnaeus</name>
    <dbReference type="NCBI Taxonomy" id="120681"/>
    <lineage>
        <taxon>Bacteria</taxon>
        <taxon>Pseudomonadati</taxon>
        <taxon>Pseudomonadota</taxon>
        <taxon>Gammaproteobacteria</taxon>
        <taxon>Chromatiales</taxon>
        <taxon>Chromatiaceae</taxon>
        <taxon>Thioalkalicoccus</taxon>
    </lineage>
</organism>
<dbReference type="InterPro" id="IPR038221">
    <property type="entry name" value="YidC_periplasmic_sf"/>
</dbReference>
<keyword evidence="5 13" id="KW-1003">Cell membrane</keyword>
<evidence type="ECO:0000313" key="17">
    <source>
        <dbReference type="Proteomes" id="UP001564408"/>
    </source>
</evidence>
<dbReference type="InterPro" id="IPR047196">
    <property type="entry name" value="YidC_ALB_C"/>
</dbReference>
<evidence type="ECO:0000256" key="8">
    <source>
        <dbReference type="ARBA" id="ARBA00022989"/>
    </source>
</evidence>
<comment type="function">
    <text evidence="13">Required for the insertion and/or proper folding and/or complex formation of integral membrane proteins into the membrane. Involved in integration of membrane proteins that insert both dependently and independently of the Sec translocase complex, as well as at least some lipoproteins. Aids folding of multispanning membrane proteins.</text>
</comment>
<evidence type="ECO:0000256" key="7">
    <source>
        <dbReference type="ARBA" id="ARBA00022927"/>
    </source>
</evidence>
<dbReference type="Pfam" id="PF14849">
    <property type="entry name" value="YidC_periplas"/>
    <property type="match status" value="1"/>
</dbReference>
<dbReference type="NCBIfam" id="TIGR03592">
    <property type="entry name" value="yidC_oxa1_cterm"/>
    <property type="match status" value="1"/>
</dbReference>
<comment type="subcellular location">
    <subcellularLocation>
        <location evidence="1">Cell inner membrane</location>
        <topology evidence="1">Multi-pass membrane protein</topology>
    </subcellularLocation>
    <subcellularLocation>
        <location evidence="13">Cell membrane</location>
        <topology evidence="13">Multi-pass membrane protein</topology>
    </subcellularLocation>
</comment>
<keyword evidence="6 13" id="KW-0812">Transmembrane</keyword>
<protein>
    <recommendedName>
        <fullName evidence="3 13">Membrane protein insertase YidC</fullName>
    </recommendedName>
    <alternativeName>
        <fullName evidence="12 13">Foldase YidC</fullName>
    </alternativeName>
    <alternativeName>
        <fullName evidence="11 13">Membrane integrase YidC</fullName>
    </alternativeName>
    <alternativeName>
        <fullName evidence="13">Membrane protein YidC</fullName>
    </alternativeName>
</protein>
<accession>A0ABV4BDY9</accession>
<evidence type="ECO:0000313" key="16">
    <source>
        <dbReference type="EMBL" id="MEY6432737.1"/>
    </source>
</evidence>
<keyword evidence="4 13" id="KW-0813">Transport</keyword>
<evidence type="ECO:0000256" key="3">
    <source>
        <dbReference type="ARBA" id="ARBA00015325"/>
    </source>
</evidence>
<evidence type="ECO:0000256" key="10">
    <source>
        <dbReference type="ARBA" id="ARBA00023186"/>
    </source>
</evidence>
<dbReference type="PANTHER" id="PTHR12428">
    <property type="entry name" value="OXA1"/>
    <property type="match status" value="1"/>
</dbReference>